<keyword evidence="1" id="KW-0472">Membrane</keyword>
<proteinExistence type="predicted"/>
<organism evidence="2 3">
    <name type="scientific">Calidifontibacter indicus</name>
    <dbReference type="NCBI Taxonomy" id="419650"/>
    <lineage>
        <taxon>Bacteria</taxon>
        <taxon>Bacillati</taxon>
        <taxon>Actinomycetota</taxon>
        <taxon>Actinomycetes</taxon>
        <taxon>Micrococcales</taxon>
        <taxon>Dermacoccaceae</taxon>
        <taxon>Calidifontibacter</taxon>
    </lineage>
</organism>
<evidence type="ECO:0000256" key="1">
    <source>
        <dbReference type="SAM" id="Phobius"/>
    </source>
</evidence>
<comment type="caution">
    <text evidence="2">The sequence shown here is derived from an EMBL/GenBank/DDBJ whole genome shotgun (WGS) entry which is preliminary data.</text>
</comment>
<gene>
    <name evidence="2" type="ORF">DFJ65_2845</name>
</gene>
<keyword evidence="1" id="KW-1133">Transmembrane helix</keyword>
<evidence type="ECO:0000313" key="2">
    <source>
        <dbReference type="EMBL" id="REF31764.1"/>
    </source>
</evidence>
<dbReference type="AlphaFoldDB" id="A0A3D9V0M6"/>
<feature type="transmembrane region" description="Helical" evidence="1">
    <location>
        <begin position="37"/>
        <end position="59"/>
    </location>
</feature>
<feature type="transmembrane region" description="Helical" evidence="1">
    <location>
        <begin position="6"/>
        <end position="25"/>
    </location>
</feature>
<keyword evidence="3" id="KW-1185">Reference proteome</keyword>
<sequence length="124" mass="13211">MCGVFLPIAYLLGAALVVLAGYAAWLTVRGRSIDNPLFYLLCAAELIMVVALVAGLVTWNDADSHMNKGVFAAYLIGMVIATPIAAFWGFADRETRWGTGVLAVTGLGLLVMTVRLVQLWGGHA</sequence>
<evidence type="ECO:0000313" key="3">
    <source>
        <dbReference type="Proteomes" id="UP000256253"/>
    </source>
</evidence>
<accession>A0A3D9V0M6</accession>
<protein>
    <recommendedName>
        <fullName evidence="4">Integral membrane protein</fullName>
    </recommendedName>
</protein>
<dbReference type="Proteomes" id="UP000256253">
    <property type="component" value="Unassembled WGS sequence"/>
</dbReference>
<name>A0A3D9V0M6_9MICO</name>
<feature type="transmembrane region" description="Helical" evidence="1">
    <location>
        <begin position="97"/>
        <end position="117"/>
    </location>
</feature>
<reference evidence="2 3" key="1">
    <citation type="submission" date="2018-08" db="EMBL/GenBank/DDBJ databases">
        <title>Sequencing the genomes of 1000 actinobacteria strains.</title>
        <authorList>
            <person name="Klenk H.-P."/>
        </authorList>
    </citation>
    <scope>NUCLEOTIDE SEQUENCE [LARGE SCALE GENOMIC DNA]</scope>
    <source>
        <strain evidence="2 3">DSM 22967</strain>
    </source>
</reference>
<feature type="transmembrane region" description="Helical" evidence="1">
    <location>
        <begin position="71"/>
        <end position="90"/>
    </location>
</feature>
<evidence type="ECO:0008006" key="4">
    <source>
        <dbReference type="Google" id="ProtNLM"/>
    </source>
</evidence>
<keyword evidence="1" id="KW-0812">Transmembrane</keyword>
<dbReference type="EMBL" id="QTUA01000001">
    <property type="protein sequence ID" value="REF31764.1"/>
    <property type="molecule type" value="Genomic_DNA"/>
</dbReference>